<dbReference type="InterPro" id="IPR011992">
    <property type="entry name" value="EF-hand-dom_pair"/>
</dbReference>
<dbReference type="WBParaSite" id="PSAMB.scaffold3817size16779.g22629.t1">
    <property type="protein sequence ID" value="PSAMB.scaffold3817size16779.g22629.t1"/>
    <property type="gene ID" value="PSAMB.scaffold3817size16779.g22629"/>
</dbReference>
<evidence type="ECO:0000256" key="1">
    <source>
        <dbReference type="ARBA" id="ARBA00022837"/>
    </source>
</evidence>
<keyword evidence="3" id="KW-1185">Reference proteome</keyword>
<sequence>MPETFEEVAARHKDVDPFLLKKWERIFNVFFDRNSSAAVDWGDFYLVVRQVRDIYGAESDQMGYARKSMKALWEGLCKMADTNNDQIVSLDEWITLLKGVDPKNEPKWFNEYLTFMFKLFDVSGDGVMDLAEYTDGMNTYGFSSDYSHEAFKLFAVDKKGNPVKTVDPKQWRELFHQYYFSTDPKALGNQMFGRLDAHH</sequence>
<dbReference type="Gene3D" id="1.10.238.10">
    <property type="entry name" value="EF-hand"/>
    <property type="match status" value="1"/>
</dbReference>
<protein>
    <submittedName>
        <fullName evidence="4">EF-hand domain-containing protein</fullName>
    </submittedName>
</protein>
<name>A0A914WG74_9BILA</name>
<organism evidence="3 4">
    <name type="scientific">Plectus sambesii</name>
    <dbReference type="NCBI Taxonomy" id="2011161"/>
    <lineage>
        <taxon>Eukaryota</taxon>
        <taxon>Metazoa</taxon>
        <taxon>Ecdysozoa</taxon>
        <taxon>Nematoda</taxon>
        <taxon>Chromadorea</taxon>
        <taxon>Plectida</taxon>
        <taxon>Plectina</taxon>
        <taxon>Plectoidea</taxon>
        <taxon>Plectidae</taxon>
        <taxon>Plectus</taxon>
    </lineage>
</organism>
<evidence type="ECO:0000313" key="4">
    <source>
        <dbReference type="WBParaSite" id="PSAMB.scaffold3817size16779.g22629.t1"/>
    </source>
</evidence>
<dbReference type="GO" id="GO:0005509">
    <property type="term" value="F:calcium ion binding"/>
    <property type="evidence" value="ECO:0007669"/>
    <property type="project" value="InterPro"/>
</dbReference>
<feature type="domain" description="EF-hand" evidence="2">
    <location>
        <begin position="68"/>
        <end position="103"/>
    </location>
</feature>
<keyword evidence="1" id="KW-0106">Calcium</keyword>
<dbReference type="InterPro" id="IPR018247">
    <property type="entry name" value="EF_Hand_1_Ca_BS"/>
</dbReference>
<feature type="domain" description="EF-hand" evidence="2">
    <location>
        <begin position="108"/>
        <end position="143"/>
    </location>
</feature>
<dbReference type="PROSITE" id="PS00018">
    <property type="entry name" value="EF_HAND_1"/>
    <property type="match status" value="2"/>
</dbReference>
<evidence type="ECO:0000313" key="3">
    <source>
        <dbReference type="Proteomes" id="UP000887566"/>
    </source>
</evidence>
<dbReference type="InterPro" id="IPR002048">
    <property type="entry name" value="EF_hand_dom"/>
</dbReference>
<dbReference type="AlphaFoldDB" id="A0A914WG74"/>
<dbReference type="Proteomes" id="UP000887566">
    <property type="component" value="Unplaced"/>
</dbReference>
<reference evidence="4" key="1">
    <citation type="submission" date="2022-11" db="UniProtKB">
        <authorList>
            <consortium name="WormBaseParasite"/>
        </authorList>
    </citation>
    <scope>IDENTIFICATION</scope>
</reference>
<accession>A0A914WG74</accession>
<dbReference type="SMART" id="SM00054">
    <property type="entry name" value="EFh"/>
    <property type="match status" value="2"/>
</dbReference>
<proteinExistence type="predicted"/>
<dbReference type="SUPFAM" id="SSF47473">
    <property type="entry name" value="EF-hand"/>
    <property type="match status" value="1"/>
</dbReference>
<dbReference type="PROSITE" id="PS50222">
    <property type="entry name" value="EF_HAND_2"/>
    <property type="match status" value="2"/>
</dbReference>
<evidence type="ECO:0000259" key="2">
    <source>
        <dbReference type="PROSITE" id="PS50222"/>
    </source>
</evidence>